<dbReference type="TAIR" id="AT2G06675"/>
<organism evidence="3 4">
    <name type="scientific">Arabidopsis thaliana</name>
    <name type="common">Mouse-ear cress</name>
    <dbReference type="NCBI Taxonomy" id="3702"/>
    <lineage>
        <taxon>Eukaryota</taxon>
        <taxon>Viridiplantae</taxon>
        <taxon>Streptophyta</taxon>
        <taxon>Embryophyta</taxon>
        <taxon>Tracheophyta</taxon>
        <taxon>Spermatophyta</taxon>
        <taxon>Magnoliopsida</taxon>
        <taxon>eudicotyledons</taxon>
        <taxon>Gunneridae</taxon>
        <taxon>Pentapetalae</taxon>
        <taxon>rosids</taxon>
        <taxon>malvids</taxon>
        <taxon>Brassicales</taxon>
        <taxon>Brassicaceae</taxon>
        <taxon>Camelineae</taxon>
        <taxon>Arabidopsis</taxon>
    </lineage>
</organism>
<protein>
    <submittedName>
        <fullName evidence="3">Uncharacterized protein</fullName>
    </submittedName>
</protein>
<dbReference type="AlphaFoldDB" id="A0A1P8B104"/>
<evidence type="ECO:0000313" key="2">
    <source>
        <dbReference type="Araport" id="AT2G06675"/>
    </source>
</evidence>
<dbReference type="InParanoid" id="A0A1P8B104"/>
<sequence length="144" mass="16422">MNSPTFLVKKEKTKTSQLEDNDTKEDVTLEDVVRRQGEVEEKQVKNVENQSHIRASHRRVTMDSSRKYVKLLDRILDLDKKVEDLSARIGGNELMESKEEDSSPHVLCDAVTTYQELHDLEEGESTKGMRNLPGEQAFTTGSPF</sequence>
<reference evidence="4" key="2">
    <citation type="journal article" date="2017" name="Plant J.">
        <title>Araport11: a complete reannotation of the Arabidopsis thaliana reference genome.</title>
        <authorList>
            <person name="Cheng C.Y."/>
            <person name="Krishnakumar V."/>
            <person name="Chan A.P."/>
            <person name="Thibaud-Nissen F."/>
            <person name="Schobel S."/>
            <person name="Town C.D."/>
        </authorList>
    </citation>
    <scope>GENOME REANNOTATION</scope>
    <source>
        <strain evidence="4">cv. Columbia</strain>
    </source>
</reference>
<dbReference type="Araport" id="AT2G06675"/>
<dbReference type="OrthoDB" id="10637853at2759"/>
<dbReference type="GeneID" id="28717736"/>
<dbReference type="RefSeq" id="NP_001324713.1">
    <property type="nucleotide sequence ID" value="NM_001335307.1"/>
</dbReference>
<keyword evidence="4" id="KW-1185">Reference proteome</keyword>
<name>A0A1P8B104_ARATH</name>
<dbReference type="EMBL" id="CP002685">
    <property type="protein sequence ID" value="ANM62564.1"/>
    <property type="molecule type" value="Genomic_DNA"/>
</dbReference>
<feature type="region of interest" description="Disordered" evidence="1">
    <location>
        <begin position="120"/>
        <end position="144"/>
    </location>
</feature>
<evidence type="ECO:0000313" key="3">
    <source>
        <dbReference type="EMBL" id="ANM62564.1"/>
    </source>
</evidence>
<accession>A0A1P8B104</accession>
<reference evidence="3 4" key="1">
    <citation type="journal article" date="1999" name="Nature">
        <title>Sequence and analysis of chromosome 2 of the plant Arabidopsis thaliana.</title>
        <authorList>
            <person name="Lin X."/>
            <person name="Kaul S."/>
            <person name="Rounsley S."/>
            <person name="Shea T.P."/>
            <person name="Benito M.I."/>
            <person name="Town C.D."/>
            <person name="Fujii C.Y."/>
            <person name="Mason T."/>
            <person name="Bowman C.L."/>
            <person name="Barnstead M."/>
            <person name="Feldblyum T.V."/>
            <person name="Buell C.R."/>
            <person name="Ketchum K.A."/>
            <person name="Lee J."/>
            <person name="Ronning C.M."/>
            <person name="Koo H.L."/>
            <person name="Moffat K.S."/>
            <person name="Cronin L.A."/>
            <person name="Shen M."/>
            <person name="Pai G."/>
            <person name="Van Aken S."/>
            <person name="Umayam L."/>
            <person name="Tallon L.J."/>
            <person name="Gill J.E."/>
            <person name="Adams M.D."/>
            <person name="Carrera A.J."/>
            <person name="Creasy T.H."/>
            <person name="Goodman H.M."/>
            <person name="Somerville C.R."/>
            <person name="Copenhaver G.P."/>
            <person name="Preuss D."/>
            <person name="Nierman W.C."/>
            <person name="White O."/>
            <person name="Eisen J.A."/>
            <person name="Salzberg S.L."/>
            <person name="Fraser C.M."/>
            <person name="Venter J.C."/>
        </authorList>
    </citation>
    <scope>NUCLEOTIDE SEQUENCE [LARGE SCALE GENOMIC DNA]</scope>
    <source>
        <strain evidence="4">cv. Columbia</strain>
    </source>
</reference>
<evidence type="ECO:0000256" key="1">
    <source>
        <dbReference type="SAM" id="MobiDB-lite"/>
    </source>
</evidence>
<feature type="region of interest" description="Disordered" evidence="1">
    <location>
        <begin position="1"/>
        <end position="23"/>
    </location>
</feature>
<evidence type="ECO:0000313" key="4">
    <source>
        <dbReference type="Proteomes" id="UP000006548"/>
    </source>
</evidence>
<gene>
    <name evidence="2 3" type="ordered locus">At2g06675</name>
</gene>
<dbReference type="KEGG" id="ath:AT2G06675"/>
<proteinExistence type="predicted"/>
<dbReference type="SMR" id="A0A1P8B104"/>
<dbReference type="Proteomes" id="UP000006548">
    <property type="component" value="Chromosome 2"/>
</dbReference>